<keyword evidence="13" id="KW-1185">Reference proteome</keyword>
<feature type="binding site" evidence="11">
    <location>
        <position position="138"/>
    </location>
    <ligand>
        <name>Zn(2+)</name>
        <dbReference type="ChEBI" id="CHEBI:29105"/>
    </ligand>
</feature>
<dbReference type="RefSeq" id="WP_123928557.1">
    <property type="nucleotide sequence ID" value="NZ_RKRE01000002.1"/>
</dbReference>
<keyword evidence="10" id="KW-0804">Transcription</keyword>
<evidence type="ECO:0000256" key="3">
    <source>
        <dbReference type="ARBA" id="ARBA00011738"/>
    </source>
</evidence>
<dbReference type="AlphaFoldDB" id="A0A3N5AP32"/>
<evidence type="ECO:0000256" key="2">
    <source>
        <dbReference type="ARBA" id="ARBA00007957"/>
    </source>
</evidence>
<feature type="binding site" evidence="11">
    <location>
        <position position="95"/>
    </location>
    <ligand>
        <name>Zn(2+)</name>
        <dbReference type="ChEBI" id="CHEBI:29105"/>
    </ligand>
</feature>
<dbReference type="InterPro" id="IPR002481">
    <property type="entry name" value="FUR"/>
</dbReference>
<dbReference type="GO" id="GO:0005829">
    <property type="term" value="C:cytosol"/>
    <property type="evidence" value="ECO:0007669"/>
    <property type="project" value="TreeGrafter"/>
</dbReference>
<feature type="binding site" evidence="11">
    <location>
        <position position="98"/>
    </location>
    <ligand>
        <name>Zn(2+)</name>
        <dbReference type="ChEBI" id="CHEBI:29105"/>
    </ligand>
</feature>
<comment type="cofactor">
    <cofactor evidence="11">
        <name>Zn(2+)</name>
        <dbReference type="ChEBI" id="CHEBI:29105"/>
    </cofactor>
    <text evidence="11">Binds 1 zinc ion per subunit.</text>
</comment>
<evidence type="ECO:0000256" key="7">
    <source>
        <dbReference type="ARBA" id="ARBA00022833"/>
    </source>
</evidence>
<comment type="subcellular location">
    <subcellularLocation>
        <location evidence="1">Cytoplasm</location>
    </subcellularLocation>
</comment>
<dbReference type="PANTHER" id="PTHR33202:SF2">
    <property type="entry name" value="FERRIC UPTAKE REGULATION PROTEIN"/>
    <property type="match status" value="1"/>
</dbReference>
<dbReference type="GO" id="GO:0045892">
    <property type="term" value="P:negative regulation of DNA-templated transcription"/>
    <property type="evidence" value="ECO:0007669"/>
    <property type="project" value="TreeGrafter"/>
</dbReference>
<keyword evidence="7 11" id="KW-0862">Zinc</keyword>
<dbReference type="GO" id="GO:0000976">
    <property type="term" value="F:transcription cis-regulatory region binding"/>
    <property type="evidence" value="ECO:0007669"/>
    <property type="project" value="TreeGrafter"/>
</dbReference>
<keyword evidence="6 11" id="KW-0479">Metal-binding</keyword>
<dbReference type="Gene3D" id="3.30.1490.190">
    <property type="match status" value="1"/>
</dbReference>
<dbReference type="Pfam" id="PF01475">
    <property type="entry name" value="FUR"/>
    <property type="match status" value="1"/>
</dbReference>
<dbReference type="GO" id="GO:0003700">
    <property type="term" value="F:DNA-binding transcription factor activity"/>
    <property type="evidence" value="ECO:0007669"/>
    <property type="project" value="InterPro"/>
</dbReference>
<organism evidence="12 13">
    <name type="scientific">Thermodesulfitimonas autotrophica</name>
    <dbReference type="NCBI Taxonomy" id="1894989"/>
    <lineage>
        <taxon>Bacteria</taxon>
        <taxon>Bacillati</taxon>
        <taxon>Bacillota</taxon>
        <taxon>Clostridia</taxon>
        <taxon>Thermoanaerobacterales</taxon>
        <taxon>Thermoanaerobacteraceae</taxon>
        <taxon>Thermodesulfitimonas</taxon>
    </lineage>
</organism>
<comment type="subunit">
    <text evidence="3">Homodimer.</text>
</comment>
<keyword evidence="8" id="KW-0805">Transcription regulation</keyword>
<dbReference type="GO" id="GO:0008270">
    <property type="term" value="F:zinc ion binding"/>
    <property type="evidence" value="ECO:0007669"/>
    <property type="project" value="TreeGrafter"/>
</dbReference>
<keyword evidence="4" id="KW-0963">Cytoplasm</keyword>
<evidence type="ECO:0000256" key="4">
    <source>
        <dbReference type="ARBA" id="ARBA00022490"/>
    </source>
</evidence>
<dbReference type="InterPro" id="IPR043135">
    <property type="entry name" value="Fur_C"/>
</dbReference>
<gene>
    <name evidence="12" type="ORF">EDD75_0862</name>
</gene>
<evidence type="ECO:0000256" key="8">
    <source>
        <dbReference type="ARBA" id="ARBA00023015"/>
    </source>
</evidence>
<evidence type="ECO:0000256" key="10">
    <source>
        <dbReference type="ARBA" id="ARBA00023163"/>
    </source>
</evidence>
<proteinExistence type="inferred from homology"/>
<dbReference type="GO" id="GO:1900376">
    <property type="term" value="P:regulation of secondary metabolite biosynthetic process"/>
    <property type="evidence" value="ECO:0007669"/>
    <property type="project" value="TreeGrafter"/>
</dbReference>
<dbReference type="SUPFAM" id="SSF46785">
    <property type="entry name" value="Winged helix' DNA-binding domain"/>
    <property type="match status" value="1"/>
</dbReference>
<dbReference type="EMBL" id="RKRE01000002">
    <property type="protein sequence ID" value="RPF46614.1"/>
    <property type="molecule type" value="Genomic_DNA"/>
</dbReference>
<evidence type="ECO:0000256" key="9">
    <source>
        <dbReference type="ARBA" id="ARBA00023125"/>
    </source>
</evidence>
<dbReference type="Gene3D" id="1.10.10.10">
    <property type="entry name" value="Winged helix-like DNA-binding domain superfamily/Winged helix DNA-binding domain"/>
    <property type="match status" value="1"/>
</dbReference>
<name>A0A3N5AP32_9THEO</name>
<sequence>MLKELESFRNFLMTRGGKLTAERKAILEAISTFHDHFTAEELLDEIKARGAKVSRASVYRALELLVASNLLRKLDLGENRSHYERHFDTHHHLVCVRCNRVIEFAAEPMKKLEEELWRRYGFDARGFPQKILGYCSECNQPRQKEEP</sequence>
<evidence type="ECO:0000313" key="12">
    <source>
        <dbReference type="EMBL" id="RPF46614.1"/>
    </source>
</evidence>
<keyword evidence="9" id="KW-0238">DNA-binding</keyword>
<dbReference type="Proteomes" id="UP000282654">
    <property type="component" value="Unassembled WGS sequence"/>
</dbReference>
<protein>
    <submittedName>
        <fullName evidence="12">Fur family ferric uptake transcriptional regulator</fullName>
    </submittedName>
</protein>
<evidence type="ECO:0000313" key="13">
    <source>
        <dbReference type="Proteomes" id="UP000282654"/>
    </source>
</evidence>
<feature type="binding site" evidence="11">
    <location>
        <position position="135"/>
    </location>
    <ligand>
        <name>Zn(2+)</name>
        <dbReference type="ChEBI" id="CHEBI:29105"/>
    </ligand>
</feature>
<dbReference type="InterPro" id="IPR036390">
    <property type="entry name" value="WH_DNA-bd_sf"/>
</dbReference>
<comment type="similarity">
    <text evidence="2">Belongs to the Fur family.</text>
</comment>
<evidence type="ECO:0000256" key="5">
    <source>
        <dbReference type="ARBA" id="ARBA00022491"/>
    </source>
</evidence>
<evidence type="ECO:0000256" key="1">
    <source>
        <dbReference type="ARBA" id="ARBA00004496"/>
    </source>
</evidence>
<keyword evidence="5" id="KW-0678">Repressor</keyword>
<evidence type="ECO:0000256" key="6">
    <source>
        <dbReference type="ARBA" id="ARBA00022723"/>
    </source>
</evidence>
<comment type="caution">
    <text evidence="12">The sequence shown here is derived from an EMBL/GenBank/DDBJ whole genome shotgun (WGS) entry which is preliminary data.</text>
</comment>
<accession>A0A3N5AP32</accession>
<dbReference type="InterPro" id="IPR036388">
    <property type="entry name" value="WH-like_DNA-bd_sf"/>
</dbReference>
<dbReference type="PANTHER" id="PTHR33202">
    <property type="entry name" value="ZINC UPTAKE REGULATION PROTEIN"/>
    <property type="match status" value="1"/>
</dbReference>
<evidence type="ECO:0000256" key="11">
    <source>
        <dbReference type="PIRSR" id="PIRSR602481-1"/>
    </source>
</evidence>
<dbReference type="CDD" id="cd07153">
    <property type="entry name" value="Fur_like"/>
    <property type="match status" value="1"/>
</dbReference>
<dbReference type="OrthoDB" id="8659436at2"/>
<reference evidence="12 13" key="1">
    <citation type="submission" date="2018-11" db="EMBL/GenBank/DDBJ databases">
        <title>Genomic Encyclopedia of Type Strains, Phase IV (KMG-IV): sequencing the most valuable type-strain genomes for metagenomic binning, comparative biology and taxonomic classification.</title>
        <authorList>
            <person name="Goeker M."/>
        </authorList>
    </citation>
    <scope>NUCLEOTIDE SEQUENCE [LARGE SCALE GENOMIC DNA]</scope>
    <source>
        <strain evidence="12 13">DSM 102936</strain>
    </source>
</reference>